<evidence type="ECO:0000256" key="5">
    <source>
        <dbReference type="ARBA" id="ARBA00021006"/>
    </source>
</evidence>
<geneLocation type="mitochondrion" evidence="20"/>
<evidence type="ECO:0000256" key="15">
    <source>
        <dbReference type="ARBA" id="ARBA00023136"/>
    </source>
</evidence>
<evidence type="ECO:0000313" key="20">
    <source>
        <dbReference type="EMBL" id="AWV83167.1"/>
    </source>
</evidence>
<dbReference type="InterPro" id="IPR003918">
    <property type="entry name" value="NADH_UbQ_OxRdtase"/>
</dbReference>
<dbReference type="Pfam" id="PF01059">
    <property type="entry name" value="Oxidored_q5_N"/>
    <property type="match status" value="1"/>
</dbReference>
<sequence length="434" mass="50261">MLKMIFICIFMIPLVFNMSIMCNMMSLLTLFFITLFDKKMMYMGYMMYIDSVSYSLILLSIWISFLMILSSPKYKHNNKKLFMFMVLLLLIFLILSFCSSNLMIFYICFESSLIPTTIIIMGWGYQPERIIASYYLLFYTLFASLPLLMSIFMLMKYNMTNIMFLMKINENVYMYMSMIIAFLVKIPLFMFHFWLPKAHVEAPISGSMILAGVLLKLGGYGLIRMMMIMPIMFLKYSFIWISMSITGSMMISILCMVQVDMKSMIAYSSVAHMGLVVGGIMTMNKWGLTGSYYMMIGHGLCSSGLFCLANISYERSNSRSILINKGMLMYMPSMTLMWFLMCASNMSCPPTINLAGEIMIINSMISWNLLMMILLIFCSFLSACYSLYLFSSTQHGMFFSSSFSFNSGNIREYFMIMMHWIPLNLIILKLSLMM</sequence>
<dbReference type="GO" id="GO:0042773">
    <property type="term" value="P:ATP synthesis coupled electron transport"/>
    <property type="evidence" value="ECO:0007669"/>
    <property type="project" value="InterPro"/>
</dbReference>
<evidence type="ECO:0000259" key="19">
    <source>
        <dbReference type="Pfam" id="PF01059"/>
    </source>
</evidence>
<evidence type="ECO:0000256" key="8">
    <source>
        <dbReference type="ARBA" id="ARBA00022692"/>
    </source>
</evidence>
<evidence type="ECO:0000256" key="16">
    <source>
        <dbReference type="ARBA" id="ARBA00049551"/>
    </source>
</evidence>
<comment type="function">
    <text evidence="1">Core subunit of the mitochondrial membrane respiratory chain NADH dehydrogenase (Complex I) that is believed to belong to the minimal assembly required for catalysis. Complex I functions in the transfer of electrons from NADH to the respiratory chain. The immediate electron acceptor for the enzyme is believed to be ubiquinone.</text>
</comment>
<name>A0A344ALB9_9HEMI</name>
<keyword evidence="7 17" id="KW-0679">Respiratory chain</keyword>
<comment type="catalytic activity">
    <reaction evidence="16 17">
        <text>a ubiquinone + NADH + 5 H(+)(in) = a ubiquinol + NAD(+) + 4 H(+)(out)</text>
        <dbReference type="Rhea" id="RHEA:29091"/>
        <dbReference type="Rhea" id="RHEA-COMP:9565"/>
        <dbReference type="Rhea" id="RHEA-COMP:9566"/>
        <dbReference type="ChEBI" id="CHEBI:15378"/>
        <dbReference type="ChEBI" id="CHEBI:16389"/>
        <dbReference type="ChEBI" id="CHEBI:17976"/>
        <dbReference type="ChEBI" id="CHEBI:57540"/>
        <dbReference type="ChEBI" id="CHEBI:57945"/>
        <dbReference type="EC" id="7.1.1.2"/>
    </reaction>
</comment>
<feature type="transmembrane region" description="Helical" evidence="17">
    <location>
        <begin position="412"/>
        <end position="432"/>
    </location>
</feature>
<dbReference type="GO" id="GO:0003954">
    <property type="term" value="F:NADH dehydrogenase activity"/>
    <property type="evidence" value="ECO:0007669"/>
    <property type="project" value="TreeGrafter"/>
</dbReference>
<feature type="transmembrane region" description="Helical" evidence="17">
    <location>
        <begin position="367"/>
        <end position="391"/>
    </location>
</feature>
<keyword evidence="11 17" id="KW-1133">Transmembrane helix</keyword>
<comment type="function">
    <text evidence="17">Core subunit of the mitochondrial membrane respiratory chain NADH dehydrogenase (Complex I) which catalyzes electron transfer from NADH through the respiratory chain, using ubiquinone as an electron acceptor. Essential for the catalytic activity and assembly of complex I.</text>
</comment>
<evidence type="ECO:0000256" key="11">
    <source>
        <dbReference type="ARBA" id="ARBA00022989"/>
    </source>
</evidence>
<dbReference type="PANTHER" id="PTHR43507:SF20">
    <property type="entry name" value="NADH-UBIQUINONE OXIDOREDUCTASE CHAIN 4"/>
    <property type="match status" value="1"/>
</dbReference>
<evidence type="ECO:0000256" key="6">
    <source>
        <dbReference type="ARBA" id="ARBA00022448"/>
    </source>
</evidence>
<dbReference type="InterPro" id="IPR000260">
    <property type="entry name" value="NADH4_N"/>
</dbReference>
<accession>A0A344ALB9</accession>
<evidence type="ECO:0000256" key="7">
    <source>
        <dbReference type="ARBA" id="ARBA00022660"/>
    </source>
</evidence>
<dbReference type="PANTHER" id="PTHR43507">
    <property type="entry name" value="NADH-UBIQUINONE OXIDOREDUCTASE CHAIN 4"/>
    <property type="match status" value="1"/>
</dbReference>
<dbReference type="AlphaFoldDB" id="A0A344ALB9"/>
<gene>
    <name evidence="20" type="primary">nad4</name>
</gene>
<dbReference type="EMBL" id="MG737715">
    <property type="protein sequence ID" value="AWV83167.1"/>
    <property type="molecule type" value="Genomic_DNA"/>
</dbReference>
<evidence type="ECO:0000256" key="4">
    <source>
        <dbReference type="ARBA" id="ARBA00012944"/>
    </source>
</evidence>
<feature type="transmembrane region" description="Helical" evidence="17">
    <location>
        <begin position="81"/>
        <end position="97"/>
    </location>
</feature>
<reference evidence="20" key="2">
    <citation type="journal article" date="2018" name="Proc. Natl. Acad. Sci. U.S.A.">
        <title>Recurrent symbiont recruitment from fungal parasites in cicadas.</title>
        <authorList>
            <person name="Yu M."/>
            <person name="Moriyama M."/>
            <person name="Lukasik P."/>
            <person name="Vanderpool D."/>
            <person name="Tanahashi M."/>
            <person name="Meng X.-Y."/>
            <person name="McCutcheon J.P."/>
            <person name="Fukatsu T."/>
        </authorList>
    </citation>
    <scope>NUCLEOTIDE SEQUENCE</scope>
    <source>
        <strain evidence="20">AURBIH</strain>
        <tissue evidence="20">Bacteriome</tissue>
    </source>
</reference>
<feature type="transmembrane region" description="Helical" evidence="17">
    <location>
        <begin position="290"/>
        <end position="308"/>
    </location>
</feature>
<dbReference type="GO" id="GO:0031966">
    <property type="term" value="C:mitochondrial membrane"/>
    <property type="evidence" value="ECO:0007669"/>
    <property type="project" value="UniProtKB-SubCell"/>
</dbReference>
<organism evidence="20">
    <name type="scientific">Auritibicen bihamatus</name>
    <dbReference type="NCBI Taxonomy" id="1760999"/>
    <lineage>
        <taxon>Eukaryota</taxon>
        <taxon>Metazoa</taxon>
        <taxon>Ecdysozoa</taxon>
        <taxon>Arthropoda</taxon>
        <taxon>Hexapoda</taxon>
        <taxon>Insecta</taxon>
        <taxon>Pterygota</taxon>
        <taxon>Neoptera</taxon>
        <taxon>Paraneoptera</taxon>
        <taxon>Hemiptera</taxon>
        <taxon>Auchenorrhyncha</taxon>
        <taxon>Cicadoidea</taxon>
        <taxon>Cicadidae</taxon>
        <taxon>Cicadinae</taxon>
        <taxon>Cryptotympanini</taxon>
        <taxon>Auritibicen</taxon>
    </lineage>
</organism>
<dbReference type="PRINTS" id="PR01437">
    <property type="entry name" value="NUOXDRDTASE4"/>
</dbReference>
<feature type="transmembrane region" description="Helical" evidence="17">
    <location>
        <begin position="45"/>
        <end position="69"/>
    </location>
</feature>
<evidence type="ECO:0000256" key="17">
    <source>
        <dbReference type="RuleBase" id="RU003297"/>
    </source>
</evidence>
<feature type="domain" description="NADH:quinone oxidoreductase/Mrp antiporter transmembrane" evidence="18">
    <location>
        <begin position="99"/>
        <end position="381"/>
    </location>
</feature>
<evidence type="ECO:0000256" key="14">
    <source>
        <dbReference type="ARBA" id="ARBA00023128"/>
    </source>
</evidence>
<dbReference type="GO" id="GO:0008137">
    <property type="term" value="F:NADH dehydrogenase (ubiquinone) activity"/>
    <property type="evidence" value="ECO:0007669"/>
    <property type="project" value="UniProtKB-UniRule"/>
</dbReference>
<dbReference type="InterPro" id="IPR001750">
    <property type="entry name" value="ND/Mrp_TM"/>
</dbReference>
<keyword evidence="14 17" id="KW-0496">Mitochondrion</keyword>
<feature type="transmembrane region" description="Helical" evidence="17">
    <location>
        <begin position="103"/>
        <end position="124"/>
    </location>
</feature>
<feature type="transmembrane region" description="Helical" evidence="17">
    <location>
        <begin position="175"/>
        <end position="195"/>
    </location>
</feature>
<evidence type="ECO:0000256" key="2">
    <source>
        <dbReference type="ARBA" id="ARBA00004225"/>
    </source>
</evidence>
<comment type="similarity">
    <text evidence="3 17">Belongs to the complex I subunit 4 family.</text>
</comment>
<feature type="transmembrane region" description="Helical" evidence="17">
    <location>
        <begin position="207"/>
        <end position="232"/>
    </location>
</feature>
<dbReference type="EC" id="7.1.1.2" evidence="4 17"/>
<dbReference type="Pfam" id="PF00361">
    <property type="entry name" value="Proton_antipo_M"/>
    <property type="match status" value="1"/>
</dbReference>
<protein>
    <recommendedName>
        <fullName evidence="5 17">NADH-ubiquinone oxidoreductase chain 4</fullName>
        <ecNumber evidence="4 17">7.1.1.2</ecNumber>
    </recommendedName>
</protein>
<feature type="transmembrane region" description="Helical" evidence="17">
    <location>
        <begin position="136"/>
        <end position="155"/>
    </location>
</feature>
<dbReference type="GO" id="GO:0048039">
    <property type="term" value="F:ubiquinone binding"/>
    <property type="evidence" value="ECO:0007669"/>
    <property type="project" value="TreeGrafter"/>
</dbReference>
<keyword evidence="12 17" id="KW-0520">NAD</keyword>
<proteinExistence type="inferred from homology"/>
<evidence type="ECO:0000256" key="13">
    <source>
        <dbReference type="ARBA" id="ARBA00023075"/>
    </source>
</evidence>
<comment type="subcellular location">
    <subcellularLocation>
        <location evidence="2 17">Mitochondrion membrane</location>
        <topology evidence="2 17">Multi-pass membrane protein</topology>
    </subcellularLocation>
</comment>
<reference evidence="20" key="1">
    <citation type="journal article" date="2018" name="J. Hered.">
        <title>One hundred mitochondrial genomes of cicadas.</title>
        <authorList>
            <person name="Lukasik P."/>
            <person name="Chong R.A."/>
            <person name="Nazario K."/>
            <person name="Matsuura Y."/>
            <person name="Bublitz D."/>
            <person name="Campbell M.A."/>
            <person name="Meyer M."/>
            <person name="Van Leuven J.T."/>
            <person name="Pessacq P."/>
            <person name="Veloso C."/>
            <person name="Simon C."/>
            <person name="McCutcheon J.P."/>
        </authorList>
    </citation>
    <scope>NUCLEOTIDE SEQUENCE</scope>
    <source>
        <strain evidence="20">AURBIH</strain>
        <tissue evidence="20">Bacteriome</tissue>
    </source>
</reference>
<evidence type="ECO:0000256" key="3">
    <source>
        <dbReference type="ARBA" id="ARBA00009025"/>
    </source>
</evidence>
<keyword evidence="13 17" id="KW-0830">Ubiquinone</keyword>
<feature type="transmembrane region" description="Helical" evidence="17">
    <location>
        <begin position="264"/>
        <end position="284"/>
    </location>
</feature>
<keyword evidence="15 17" id="KW-0472">Membrane</keyword>
<feature type="domain" description="NADH:ubiquinone oxidoreductase chain 4 N-terminal" evidence="19">
    <location>
        <begin position="1"/>
        <end position="95"/>
    </location>
</feature>
<feature type="transmembrane region" description="Helical" evidence="17">
    <location>
        <begin position="328"/>
        <end position="347"/>
    </location>
</feature>
<evidence type="ECO:0000256" key="1">
    <source>
        <dbReference type="ARBA" id="ARBA00003257"/>
    </source>
</evidence>
<keyword evidence="9" id="KW-1278">Translocase</keyword>
<evidence type="ECO:0000259" key="18">
    <source>
        <dbReference type="Pfam" id="PF00361"/>
    </source>
</evidence>
<evidence type="ECO:0000256" key="10">
    <source>
        <dbReference type="ARBA" id="ARBA00022982"/>
    </source>
</evidence>
<evidence type="ECO:0000256" key="9">
    <source>
        <dbReference type="ARBA" id="ARBA00022967"/>
    </source>
</evidence>
<feature type="transmembrane region" description="Helical" evidence="17">
    <location>
        <begin position="238"/>
        <end position="257"/>
    </location>
</feature>
<keyword evidence="10 17" id="KW-0249">Electron transport</keyword>
<keyword evidence="8 17" id="KW-0812">Transmembrane</keyword>
<evidence type="ECO:0000256" key="12">
    <source>
        <dbReference type="ARBA" id="ARBA00023027"/>
    </source>
</evidence>
<dbReference type="GO" id="GO:0015990">
    <property type="term" value="P:electron transport coupled proton transport"/>
    <property type="evidence" value="ECO:0007669"/>
    <property type="project" value="TreeGrafter"/>
</dbReference>
<keyword evidence="6 17" id="KW-0813">Transport</keyword>
<feature type="transmembrane region" description="Helical" evidence="17">
    <location>
        <begin position="7"/>
        <end position="33"/>
    </location>
</feature>